<dbReference type="EMBL" id="DXGG01000065">
    <property type="protein sequence ID" value="HIW87000.1"/>
    <property type="molecule type" value="Genomic_DNA"/>
</dbReference>
<organism evidence="2 3">
    <name type="scientific">Candidatus Onthomorpha intestinigallinarum</name>
    <dbReference type="NCBI Taxonomy" id="2840880"/>
    <lineage>
        <taxon>Bacteria</taxon>
        <taxon>Pseudomonadati</taxon>
        <taxon>Bacteroidota</taxon>
        <taxon>Bacteroidia</taxon>
        <taxon>Bacteroidales</taxon>
        <taxon>Candidatus Onthomorpha</taxon>
    </lineage>
</organism>
<reference evidence="2" key="2">
    <citation type="submission" date="2021-04" db="EMBL/GenBank/DDBJ databases">
        <authorList>
            <person name="Gilroy R."/>
        </authorList>
    </citation>
    <scope>NUCLEOTIDE SEQUENCE</scope>
    <source>
        <strain evidence="2">Gambia16-930</strain>
    </source>
</reference>
<name>A0A9D1UHW6_9BACT</name>
<dbReference type="InterPro" id="IPR025636">
    <property type="entry name" value="DUF4294"/>
</dbReference>
<sequence length="194" mass="22742">MKRFLVVLFLLCSVFVKAQQRGGMVVFGTIYKGDTIPMMYLDAVCVRAYVSPLTEEEKRKYRKLIRNVKIVYPYAKQAGVLLDRYNIVLAQAKNDSQRKKIMKQAEKEIEYKFGPRLKKLNRSQGKILIKLIDRETGSDSYALVKELRGNFRAFFYQALGKLFGYNLRSKYDPVNNEEDRMIERIIYGIETKRL</sequence>
<evidence type="ECO:0000313" key="2">
    <source>
        <dbReference type="EMBL" id="HIW87000.1"/>
    </source>
</evidence>
<keyword evidence="1" id="KW-0732">Signal</keyword>
<evidence type="ECO:0000313" key="3">
    <source>
        <dbReference type="Proteomes" id="UP000824267"/>
    </source>
</evidence>
<reference evidence="2" key="1">
    <citation type="journal article" date="2021" name="PeerJ">
        <title>Extensive microbial diversity within the chicken gut microbiome revealed by metagenomics and culture.</title>
        <authorList>
            <person name="Gilroy R."/>
            <person name="Ravi A."/>
            <person name="Getino M."/>
            <person name="Pursley I."/>
            <person name="Horton D.L."/>
            <person name="Alikhan N.F."/>
            <person name="Baker D."/>
            <person name="Gharbi K."/>
            <person name="Hall N."/>
            <person name="Watson M."/>
            <person name="Adriaenssens E.M."/>
            <person name="Foster-Nyarko E."/>
            <person name="Jarju S."/>
            <person name="Secka A."/>
            <person name="Antonio M."/>
            <person name="Oren A."/>
            <person name="Chaudhuri R.R."/>
            <person name="La Ragione R."/>
            <person name="Hildebrand F."/>
            <person name="Pallen M.J."/>
        </authorList>
    </citation>
    <scope>NUCLEOTIDE SEQUENCE</scope>
    <source>
        <strain evidence="2">Gambia16-930</strain>
    </source>
</reference>
<feature type="chain" id="PRO_5039109479" evidence="1">
    <location>
        <begin position="19"/>
        <end position="194"/>
    </location>
</feature>
<protein>
    <submittedName>
        <fullName evidence="2">DUF4294 domain-containing protein</fullName>
    </submittedName>
</protein>
<dbReference type="Pfam" id="PF14127">
    <property type="entry name" value="DUF4294"/>
    <property type="match status" value="1"/>
</dbReference>
<evidence type="ECO:0000256" key="1">
    <source>
        <dbReference type="SAM" id="SignalP"/>
    </source>
</evidence>
<gene>
    <name evidence="2" type="ORF">IAC47_01825</name>
</gene>
<dbReference type="Proteomes" id="UP000824267">
    <property type="component" value="Unassembled WGS sequence"/>
</dbReference>
<accession>A0A9D1UHW6</accession>
<feature type="signal peptide" evidence="1">
    <location>
        <begin position="1"/>
        <end position="18"/>
    </location>
</feature>
<proteinExistence type="predicted"/>
<dbReference type="AlphaFoldDB" id="A0A9D1UHW6"/>
<comment type="caution">
    <text evidence="2">The sequence shown here is derived from an EMBL/GenBank/DDBJ whole genome shotgun (WGS) entry which is preliminary data.</text>
</comment>